<dbReference type="InterPro" id="IPR029063">
    <property type="entry name" value="SAM-dependent_MTases_sf"/>
</dbReference>
<protein>
    <recommendedName>
        <fullName evidence="4">2-phytyl-1,4-naphtoquinone methyltransferase</fullName>
        <ecNumber evidence="4">2.1.1.329</ecNumber>
    </recommendedName>
    <alternativeName>
        <fullName evidence="4">Demethylphylloquinone methyltransferase</fullName>
    </alternativeName>
</protein>
<evidence type="ECO:0000256" key="3">
    <source>
        <dbReference type="ARBA" id="ARBA00022691"/>
    </source>
</evidence>
<dbReference type="PANTHER" id="PTHR43591:SF24">
    <property type="entry name" value="2-METHOXY-6-POLYPRENYL-1,4-BENZOQUINOL METHYLASE, MITOCHONDRIAL"/>
    <property type="match status" value="1"/>
</dbReference>
<dbReference type="Pfam" id="PF01209">
    <property type="entry name" value="Ubie_methyltran"/>
    <property type="match status" value="1"/>
</dbReference>
<comment type="function">
    <text evidence="4">Methyltransferase required for the conversion of 2-phytyl-1,4-beta-naphthoquinol to phylloquinol.</text>
</comment>
<dbReference type="GO" id="GO:0032259">
    <property type="term" value="P:methylation"/>
    <property type="evidence" value="ECO:0007669"/>
    <property type="project" value="UniProtKB-KW"/>
</dbReference>
<dbReference type="GO" id="GO:0043770">
    <property type="term" value="F:demethylmenaquinone methyltransferase activity"/>
    <property type="evidence" value="ECO:0007669"/>
    <property type="project" value="UniProtKB-EC"/>
</dbReference>
<evidence type="ECO:0000313" key="6">
    <source>
        <dbReference type="Proteomes" id="UP001304461"/>
    </source>
</evidence>
<dbReference type="GO" id="GO:0008425">
    <property type="term" value="F:2-methoxy-6-polyprenyl-1,4-benzoquinol methyltransferase activity"/>
    <property type="evidence" value="ECO:0007669"/>
    <property type="project" value="UniProtKB-EC"/>
</dbReference>
<dbReference type="HAMAP" id="MF_01982">
    <property type="entry name" value="MenG_phylloquinone_subfam"/>
    <property type="match status" value="1"/>
</dbReference>
<evidence type="ECO:0000256" key="2">
    <source>
        <dbReference type="ARBA" id="ARBA00022679"/>
    </source>
</evidence>
<proteinExistence type="inferred from homology"/>
<evidence type="ECO:0000256" key="4">
    <source>
        <dbReference type="HAMAP-Rule" id="MF_01982"/>
    </source>
</evidence>
<dbReference type="EMBL" id="JAYGHX010000005">
    <property type="protein sequence ID" value="MEA5391476.1"/>
    <property type="molecule type" value="Genomic_DNA"/>
</dbReference>
<dbReference type="PANTHER" id="PTHR43591">
    <property type="entry name" value="METHYLTRANSFERASE"/>
    <property type="match status" value="1"/>
</dbReference>
<accession>A0ABU5RUP6</accession>
<evidence type="ECO:0000313" key="5">
    <source>
        <dbReference type="EMBL" id="MEA5391476.1"/>
    </source>
</evidence>
<dbReference type="HAMAP" id="MF_01813">
    <property type="entry name" value="MenG_UbiE_methyltr"/>
    <property type="match status" value="1"/>
</dbReference>
<dbReference type="PROSITE" id="PS51608">
    <property type="entry name" value="SAM_MT_UBIE"/>
    <property type="match status" value="1"/>
</dbReference>
<dbReference type="NCBIfam" id="TIGR01934">
    <property type="entry name" value="MenG_MenH_UbiE"/>
    <property type="match status" value="1"/>
</dbReference>
<dbReference type="EC" id="2.1.1.329" evidence="4"/>
<keyword evidence="6" id="KW-1185">Reference proteome</keyword>
<sequence length="233" mass="25185">MATVDPRQISDLFDTIAPRYDQLNDLLSLGLHRLWKRQALLWLRPSPGQRLLDLCCGTGDLALLLASRVRPGGLVLGLDAAAAPLAIAQRRAERQPWLPLQWQQGDALATGLADGWADGAVMAYGLRNLADPAAGLAELRRLLRAGARAVVLDFNRPDSASAPATFQRFYLRRLVVPAARAVGLPDQYAWLEESLARFPTGPVQEELACAAGFAAARHRPLAGGLMGLLELQA</sequence>
<dbReference type="InterPro" id="IPR032904">
    <property type="entry name" value="MenG"/>
</dbReference>
<gene>
    <name evidence="5" type="primary">ubiE</name>
    <name evidence="4" type="synonym">menG</name>
    <name evidence="5" type="ORF">VB738_09410</name>
</gene>
<dbReference type="NCBIfam" id="NF001244">
    <property type="entry name" value="PRK00216.1-5"/>
    <property type="match status" value="1"/>
</dbReference>
<dbReference type="RefSeq" id="WP_323305508.1">
    <property type="nucleotide sequence ID" value="NZ_JAYGHX010000005.1"/>
</dbReference>
<keyword evidence="3 4" id="KW-0949">S-adenosyl-L-methionine</keyword>
<dbReference type="PROSITE" id="PS01183">
    <property type="entry name" value="UBIE_1"/>
    <property type="match status" value="1"/>
</dbReference>
<dbReference type="InterPro" id="IPR004033">
    <property type="entry name" value="UbiE/COQ5_MeTrFase"/>
</dbReference>
<dbReference type="SUPFAM" id="SSF53335">
    <property type="entry name" value="S-adenosyl-L-methionine-dependent methyltransferases"/>
    <property type="match status" value="1"/>
</dbReference>
<reference evidence="5 6" key="1">
    <citation type="submission" date="2023-12" db="EMBL/GenBank/DDBJ databases">
        <title>Baltic Sea Cyanobacteria.</title>
        <authorList>
            <person name="Delbaje E."/>
            <person name="Fewer D.P."/>
            <person name="Shishido T.K."/>
        </authorList>
    </citation>
    <scope>NUCLEOTIDE SEQUENCE [LARGE SCALE GENOMIC DNA]</scope>
    <source>
        <strain evidence="5 6">UHCC 0139</strain>
    </source>
</reference>
<dbReference type="InterPro" id="IPR023576">
    <property type="entry name" value="UbiE/COQ5_MeTrFase_CS"/>
</dbReference>
<organism evidence="5 6">
    <name type="scientific">Cyanobium gracile UHCC 0139</name>
    <dbReference type="NCBI Taxonomy" id="3110308"/>
    <lineage>
        <taxon>Bacteria</taxon>
        <taxon>Bacillati</taxon>
        <taxon>Cyanobacteriota</taxon>
        <taxon>Cyanophyceae</taxon>
        <taxon>Synechococcales</taxon>
        <taxon>Prochlorococcaceae</taxon>
        <taxon>Cyanobium</taxon>
    </lineage>
</organism>
<dbReference type="Proteomes" id="UP001304461">
    <property type="component" value="Unassembled WGS sequence"/>
</dbReference>
<comment type="pathway">
    <text evidence="4">Cofactor biosynthesis; phylloquinone biosynthesis.</text>
</comment>
<comment type="catalytic activity">
    <reaction evidence="4">
        <text>demethylphylloquinol + S-adenosyl-L-methionine = phylloquinol + S-adenosyl-L-homocysteine + H(+)</text>
        <dbReference type="Rhea" id="RHEA:40551"/>
        <dbReference type="ChEBI" id="CHEBI:15378"/>
        <dbReference type="ChEBI" id="CHEBI:28433"/>
        <dbReference type="ChEBI" id="CHEBI:57856"/>
        <dbReference type="ChEBI" id="CHEBI:59789"/>
        <dbReference type="ChEBI" id="CHEBI:87844"/>
        <dbReference type="EC" id="2.1.1.329"/>
    </reaction>
</comment>
<name>A0ABU5RUP6_9CYAN</name>
<keyword evidence="1 4" id="KW-0489">Methyltransferase</keyword>
<evidence type="ECO:0000256" key="1">
    <source>
        <dbReference type="ARBA" id="ARBA00022603"/>
    </source>
</evidence>
<comment type="similarity">
    <text evidence="4">Belongs to the class I-like SAM-binding methyltransferase superfamily. MenG/UbiE family.</text>
</comment>
<dbReference type="CDD" id="cd02440">
    <property type="entry name" value="AdoMet_MTases"/>
    <property type="match status" value="1"/>
</dbReference>
<keyword evidence="2 4" id="KW-0808">Transferase</keyword>
<dbReference type="Gene3D" id="3.40.50.150">
    <property type="entry name" value="Vaccinia Virus protein VP39"/>
    <property type="match status" value="1"/>
</dbReference>
<comment type="caution">
    <text evidence="5">The sequence shown here is derived from an EMBL/GenBank/DDBJ whole genome shotgun (WGS) entry which is preliminary data.</text>
</comment>